<dbReference type="RefSeq" id="WP_006100373.1">
    <property type="nucleotide sequence ID" value="NZ_DS989846.1"/>
</dbReference>
<name>B4VP81_9CYAN</name>
<organism evidence="2 3">
    <name type="scientific">Coleofasciculus chthonoplastes PCC 7420</name>
    <dbReference type="NCBI Taxonomy" id="118168"/>
    <lineage>
        <taxon>Bacteria</taxon>
        <taxon>Bacillati</taxon>
        <taxon>Cyanobacteriota</taxon>
        <taxon>Cyanophyceae</taxon>
        <taxon>Coleofasciculales</taxon>
        <taxon>Coleofasciculaceae</taxon>
        <taxon>Coleofasciculus</taxon>
    </lineage>
</organism>
<gene>
    <name evidence="2" type="ORF">MC7420_4902</name>
</gene>
<evidence type="ECO:0000313" key="2">
    <source>
        <dbReference type="EMBL" id="EDX76646.1"/>
    </source>
</evidence>
<evidence type="ECO:0000256" key="1">
    <source>
        <dbReference type="SAM" id="MobiDB-lite"/>
    </source>
</evidence>
<dbReference type="AlphaFoldDB" id="B4VP81"/>
<protein>
    <submittedName>
        <fullName evidence="2">Uncharacterized protein</fullName>
    </submittedName>
</protein>
<reference evidence="2 3" key="1">
    <citation type="submission" date="2008-07" db="EMBL/GenBank/DDBJ databases">
        <authorList>
            <person name="Tandeau de Marsac N."/>
            <person name="Ferriera S."/>
            <person name="Johnson J."/>
            <person name="Kravitz S."/>
            <person name="Beeson K."/>
            <person name="Sutton G."/>
            <person name="Rogers Y.-H."/>
            <person name="Friedman R."/>
            <person name="Frazier M."/>
            <person name="Venter J.C."/>
        </authorList>
    </citation>
    <scope>NUCLEOTIDE SEQUENCE [LARGE SCALE GENOMIC DNA]</scope>
    <source>
        <strain evidence="2 3">PCC 7420</strain>
    </source>
</reference>
<accession>B4VP81</accession>
<evidence type="ECO:0000313" key="3">
    <source>
        <dbReference type="Proteomes" id="UP000003835"/>
    </source>
</evidence>
<dbReference type="Proteomes" id="UP000003835">
    <property type="component" value="Unassembled WGS sequence"/>
</dbReference>
<feature type="compositionally biased region" description="Polar residues" evidence="1">
    <location>
        <begin position="49"/>
        <end position="58"/>
    </location>
</feature>
<feature type="region of interest" description="Disordered" evidence="1">
    <location>
        <begin position="21"/>
        <end position="66"/>
    </location>
</feature>
<dbReference type="EMBL" id="DS989846">
    <property type="protein sequence ID" value="EDX76646.1"/>
    <property type="molecule type" value="Genomic_DNA"/>
</dbReference>
<keyword evidence="3" id="KW-1185">Reference proteome</keyword>
<sequence>MCEPQQNHRNEAARAFVESLDQLENLLGHTSPPPQSKSRPSSLKSPTPQSKTPQSKSAQSDDDVFDLDLLEEAAADLDAFFGDTEPMEEE</sequence>
<dbReference type="HOGENOM" id="CLU_2435755_0_0_3"/>
<proteinExistence type="predicted"/>
<feature type="compositionally biased region" description="Low complexity" evidence="1">
    <location>
        <begin position="36"/>
        <end position="48"/>
    </location>
</feature>